<organism evidence="4 5">
    <name type="scientific">Stichopus japonicus</name>
    <name type="common">Sea cucumber</name>
    <dbReference type="NCBI Taxonomy" id="307972"/>
    <lineage>
        <taxon>Eukaryota</taxon>
        <taxon>Metazoa</taxon>
        <taxon>Echinodermata</taxon>
        <taxon>Eleutherozoa</taxon>
        <taxon>Echinozoa</taxon>
        <taxon>Holothuroidea</taxon>
        <taxon>Aspidochirotacea</taxon>
        <taxon>Aspidochirotida</taxon>
        <taxon>Stichopodidae</taxon>
        <taxon>Apostichopus</taxon>
    </lineage>
</organism>
<dbReference type="SMART" id="SM00409">
    <property type="entry name" value="IG"/>
    <property type="match status" value="1"/>
</dbReference>
<dbReference type="Gene3D" id="2.60.40.10">
    <property type="entry name" value="Immunoglobulins"/>
    <property type="match status" value="1"/>
</dbReference>
<evidence type="ECO:0000313" key="5">
    <source>
        <dbReference type="Proteomes" id="UP000230750"/>
    </source>
</evidence>
<dbReference type="SUPFAM" id="SSF48726">
    <property type="entry name" value="Immunoglobulin"/>
    <property type="match status" value="1"/>
</dbReference>
<dbReference type="STRING" id="307972.A0A2G8JRB9"/>
<dbReference type="OrthoDB" id="10487303at2759"/>
<feature type="disulfide bond" evidence="1">
    <location>
        <begin position="236"/>
        <end position="245"/>
    </location>
</feature>
<evidence type="ECO:0000259" key="2">
    <source>
        <dbReference type="PROSITE" id="PS50026"/>
    </source>
</evidence>
<evidence type="ECO:0000256" key="1">
    <source>
        <dbReference type="PROSITE-ProRule" id="PRU00076"/>
    </source>
</evidence>
<dbReference type="InterPro" id="IPR003599">
    <property type="entry name" value="Ig_sub"/>
</dbReference>
<dbReference type="InterPro" id="IPR036179">
    <property type="entry name" value="Ig-like_dom_sf"/>
</dbReference>
<dbReference type="InterPro" id="IPR007110">
    <property type="entry name" value="Ig-like_dom"/>
</dbReference>
<proteinExistence type="predicted"/>
<dbReference type="PROSITE" id="PS50026">
    <property type="entry name" value="EGF_3"/>
    <property type="match status" value="1"/>
</dbReference>
<accession>A0A2G8JRB9</accession>
<comment type="caution">
    <text evidence="4">The sequence shown here is derived from an EMBL/GenBank/DDBJ whole genome shotgun (WGS) entry which is preliminary data.</text>
</comment>
<name>A0A2G8JRB9_STIJA</name>
<keyword evidence="5" id="KW-1185">Reference proteome</keyword>
<dbReference type="AlphaFoldDB" id="A0A2G8JRB9"/>
<reference evidence="4 5" key="1">
    <citation type="journal article" date="2017" name="PLoS Biol.">
        <title>The sea cucumber genome provides insights into morphological evolution and visceral regeneration.</title>
        <authorList>
            <person name="Zhang X."/>
            <person name="Sun L."/>
            <person name="Yuan J."/>
            <person name="Sun Y."/>
            <person name="Gao Y."/>
            <person name="Zhang L."/>
            <person name="Li S."/>
            <person name="Dai H."/>
            <person name="Hamel J.F."/>
            <person name="Liu C."/>
            <person name="Yu Y."/>
            <person name="Liu S."/>
            <person name="Lin W."/>
            <person name="Guo K."/>
            <person name="Jin S."/>
            <person name="Xu P."/>
            <person name="Storey K.B."/>
            <person name="Huan P."/>
            <person name="Zhang T."/>
            <person name="Zhou Y."/>
            <person name="Zhang J."/>
            <person name="Lin C."/>
            <person name="Li X."/>
            <person name="Xing L."/>
            <person name="Huo D."/>
            <person name="Sun M."/>
            <person name="Wang L."/>
            <person name="Mercier A."/>
            <person name="Li F."/>
            <person name="Yang H."/>
            <person name="Xiang J."/>
        </authorList>
    </citation>
    <scope>NUCLEOTIDE SEQUENCE [LARGE SCALE GENOMIC DNA]</scope>
    <source>
        <strain evidence="4">Shaxun</strain>
        <tissue evidence="4">Muscle</tissue>
    </source>
</reference>
<gene>
    <name evidence="4" type="ORF">BSL78_24847</name>
</gene>
<comment type="caution">
    <text evidence="1">Lacks conserved residue(s) required for the propagation of feature annotation.</text>
</comment>
<dbReference type="Gene3D" id="2.10.25.10">
    <property type="entry name" value="Laminin"/>
    <property type="match status" value="1"/>
</dbReference>
<dbReference type="Proteomes" id="UP000230750">
    <property type="component" value="Unassembled WGS sequence"/>
</dbReference>
<feature type="domain" description="Ig-like" evidence="3">
    <location>
        <begin position="110"/>
        <end position="197"/>
    </location>
</feature>
<dbReference type="PROSITE" id="PS00022">
    <property type="entry name" value="EGF_1"/>
    <property type="match status" value="1"/>
</dbReference>
<feature type="domain" description="EGF-like" evidence="2">
    <location>
        <begin position="211"/>
        <end position="246"/>
    </location>
</feature>
<dbReference type="InterPro" id="IPR013783">
    <property type="entry name" value="Ig-like_fold"/>
</dbReference>
<keyword evidence="1" id="KW-1015">Disulfide bond</keyword>
<dbReference type="EMBL" id="MRZV01001374">
    <property type="protein sequence ID" value="PIK38314.1"/>
    <property type="molecule type" value="Genomic_DNA"/>
</dbReference>
<evidence type="ECO:0000313" key="4">
    <source>
        <dbReference type="EMBL" id="PIK38314.1"/>
    </source>
</evidence>
<dbReference type="PROSITE" id="PS50835">
    <property type="entry name" value="IG_LIKE"/>
    <property type="match status" value="1"/>
</dbReference>
<dbReference type="InterPro" id="IPR000742">
    <property type="entry name" value="EGF"/>
</dbReference>
<evidence type="ECO:0000259" key="3">
    <source>
        <dbReference type="PROSITE" id="PS50835"/>
    </source>
</evidence>
<sequence>MSGIPALPPDYACVVKNHYVTPNFAYPVQLFAIAGINSFNPAAFSFEKCDTDKSLSFTPHLPSNAEVQPQSYGSTLSLPSTCDPKDQSTRFGVFSCDFAGDEFVEQVKIPAIVNPISELLSPVGRFTKTVSVNEEEVTLSVTHSTSEKPLRWRFNGLVKQKWEGKSSITIKDVQTEDSGIYECFIRGNAGIDYDVVTYRIIVRACPANLFNPPACDGNCPTCQNGGSCTDDGYCLCPPAYGGSDCSERKEDISSFEMKCR</sequence>
<keyword evidence="1" id="KW-0245">EGF-like domain</keyword>
<protein>
    <submittedName>
        <fullName evidence="4">Uncharacterized protein</fullName>
    </submittedName>
</protein>